<sequence>MITKEQTYEKKRTYGVVVMDSGPFLTGTGFYIKREALYDATPGCRAAQSKTFLQIEVLPITHRNLLQFGVTL</sequence>
<evidence type="ECO:0000313" key="2">
    <source>
        <dbReference type="Proteomes" id="UP000652761"/>
    </source>
</evidence>
<keyword evidence="2" id="KW-1185">Reference proteome</keyword>
<organism evidence="1 2">
    <name type="scientific">Colocasia esculenta</name>
    <name type="common">Wild taro</name>
    <name type="synonym">Arum esculentum</name>
    <dbReference type="NCBI Taxonomy" id="4460"/>
    <lineage>
        <taxon>Eukaryota</taxon>
        <taxon>Viridiplantae</taxon>
        <taxon>Streptophyta</taxon>
        <taxon>Embryophyta</taxon>
        <taxon>Tracheophyta</taxon>
        <taxon>Spermatophyta</taxon>
        <taxon>Magnoliopsida</taxon>
        <taxon>Liliopsida</taxon>
        <taxon>Araceae</taxon>
        <taxon>Aroideae</taxon>
        <taxon>Colocasieae</taxon>
        <taxon>Colocasia</taxon>
    </lineage>
</organism>
<comment type="caution">
    <text evidence="1">The sequence shown here is derived from an EMBL/GenBank/DDBJ whole genome shotgun (WGS) entry which is preliminary data.</text>
</comment>
<dbReference type="EMBL" id="NMUH01002152">
    <property type="protein sequence ID" value="MQL98189.1"/>
    <property type="molecule type" value="Genomic_DNA"/>
</dbReference>
<name>A0A843W4Q5_COLES</name>
<dbReference type="Proteomes" id="UP000652761">
    <property type="component" value="Unassembled WGS sequence"/>
</dbReference>
<protein>
    <submittedName>
        <fullName evidence="1">Uncharacterized protein</fullName>
    </submittedName>
</protein>
<gene>
    <name evidence="1" type="ORF">Taro_030895</name>
</gene>
<accession>A0A843W4Q5</accession>
<dbReference type="OrthoDB" id="72851at2759"/>
<reference evidence="1" key="1">
    <citation type="submission" date="2017-07" db="EMBL/GenBank/DDBJ databases">
        <title>Taro Niue Genome Assembly and Annotation.</title>
        <authorList>
            <person name="Atibalentja N."/>
            <person name="Keating K."/>
            <person name="Fields C.J."/>
        </authorList>
    </citation>
    <scope>NUCLEOTIDE SEQUENCE</scope>
    <source>
        <strain evidence="1">Niue_2</strain>
        <tissue evidence="1">Leaf</tissue>
    </source>
</reference>
<evidence type="ECO:0000313" key="1">
    <source>
        <dbReference type="EMBL" id="MQL98189.1"/>
    </source>
</evidence>
<proteinExistence type="predicted"/>
<dbReference type="AlphaFoldDB" id="A0A843W4Q5"/>